<name>A0A8D8JSP9_CULPI</name>
<organism evidence="1">
    <name type="scientific">Culex pipiens</name>
    <name type="common">House mosquito</name>
    <dbReference type="NCBI Taxonomy" id="7175"/>
    <lineage>
        <taxon>Eukaryota</taxon>
        <taxon>Metazoa</taxon>
        <taxon>Ecdysozoa</taxon>
        <taxon>Arthropoda</taxon>
        <taxon>Hexapoda</taxon>
        <taxon>Insecta</taxon>
        <taxon>Pterygota</taxon>
        <taxon>Neoptera</taxon>
        <taxon>Endopterygota</taxon>
        <taxon>Diptera</taxon>
        <taxon>Nematocera</taxon>
        <taxon>Culicoidea</taxon>
        <taxon>Culicidae</taxon>
        <taxon>Culicinae</taxon>
        <taxon>Culicini</taxon>
        <taxon>Culex</taxon>
        <taxon>Culex</taxon>
    </lineage>
</organism>
<sequence length="196" mass="20600">MPVHSVVVEVVQDGQAVLGGTTLLQLAVVRLGLSDASVLGPVVLVAHRRRGQLLQLGGPEPAVHHDRLQVRPVAALEVTEPAAGPDVFLLAIDDPLLDPLVFGTGLDGHAVHAPLPAEVARVQPVLFDAGQGRVTPREEVSLAVGSPLVDDPVGAQLRIWGLQDASVRELGHRQADQGCQHNKLLHFGTLVGLPSL</sequence>
<accession>A0A8D8JSP9</accession>
<reference evidence="1" key="1">
    <citation type="submission" date="2021-05" db="EMBL/GenBank/DDBJ databases">
        <authorList>
            <person name="Alioto T."/>
            <person name="Alioto T."/>
            <person name="Gomez Garrido J."/>
        </authorList>
    </citation>
    <scope>NUCLEOTIDE SEQUENCE</scope>
</reference>
<dbReference type="EMBL" id="HBUE01302165">
    <property type="protein sequence ID" value="CAG6579515.1"/>
    <property type="molecule type" value="Transcribed_RNA"/>
</dbReference>
<protein>
    <submittedName>
        <fullName evidence="1">(northern house mosquito) hypothetical protein</fullName>
    </submittedName>
</protein>
<evidence type="ECO:0000313" key="1">
    <source>
        <dbReference type="EMBL" id="CAG6579515.1"/>
    </source>
</evidence>
<proteinExistence type="predicted"/>
<dbReference type="AlphaFoldDB" id="A0A8D8JSP9"/>
<dbReference type="EMBL" id="HBUE01196165">
    <property type="protein sequence ID" value="CAG6527792.1"/>
    <property type="molecule type" value="Transcribed_RNA"/>
</dbReference>